<dbReference type="RefSeq" id="WP_272736887.1">
    <property type="nucleotide sequence ID" value="NZ_CP116942.1"/>
</dbReference>
<sequence>MQVQARYREPIARGEVTVLFRRWRRCQVVAGRTYRTAAGRLEVTAVDEVDPARITRADARRAGEADADAVRASLRGEADLPTYRIAVRTAAGPDPRTVLAHDDDLDDEAVAEIDRRLDRLDRASSHGPWTEETLALIEARPATLAADLAASVGRERDPFKLDVRKLKALGLTESLRVGYRLSARGRAHRARSRRR</sequence>
<dbReference type="KEGG" id="ima:PO878_01365"/>
<proteinExistence type="predicted"/>
<evidence type="ECO:0000313" key="1">
    <source>
        <dbReference type="EMBL" id="WCO67365.1"/>
    </source>
</evidence>
<name>A0AAE9Y658_9ACTN</name>
<evidence type="ECO:0000313" key="2">
    <source>
        <dbReference type="Proteomes" id="UP001216390"/>
    </source>
</evidence>
<reference evidence="1" key="1">
    <citation type="submission" date="2023-01" db="EMBL/GenBank/DDBJ databases">
        <title>The diversity of Class Acidimicrobiia in South China Sea sediment environments and the proposal of Iamia marina sp. nov., a novel species of the genus Iamia.</title>
        <authorList>
            <person name="He Y."/>
            <person name="Tian X."/>
        </authorList>
    </citation>
    <scope>NUCLEOTIDE SEQUENCE</scope>
    <source>
        <strain evidence="1">DSM 19957</strain>
    </source>
</reference>
<dbReference type="Proteomes" id="UP001216390">
    <property type="component" value="Chromosome"/>
</dbReference>
<dbReference type="AlphaFoldDB" id="A0AAE9Y658"/>
<dbReference type="EMBL" id="CP116942">
    <property type="protein sequence ID" value="WCO67365.1"/>
    <property type="molecule type" value="Genomic_DNA"/>
</dbReference>
<keyword evidence="2" id="KW-1185">Reference proteome</keyword>
<evidence type="ECO:0008006" key="3">
    <source>
        <dbReference type="Google" id="ProtNLM"/>
    </source>
</evidence>
<gene>
    <name evidence="1" type="ORF">PO878_01365</name>
</gene>
<accession>A0AAE9Y658</accession>
<organism evidence="1 2">
    <name type="scientific">Iamia majanohamensis</name>
    <dbReference type="NCBI Taxonomy" id="467976"/>
    <lineage>
        <taxon>Bacteria</taxon>
        <taxon>Bacillati</taxon>
        <taxon>Actinomycetota</taxon>
        <taxon>Acidimicrobiia</taxon>
        <taxon>Acidimicrobiales</taxon>
        <taxon>Iamiaceae</taxon>
        <taxon>Iamia</taxon>
    </lineage>
</organism>
<protein>
    <recommendedName>
        <fullName evidence="3">ASCH domain-containing protein</fullName>
    </recommendedName>
</protein>